<dbReference type="HOGENOM" id="CLU_1323745_0_0_1"/>
<keyword evidence="4" id="KW-1185">Reference proteome</keyword>
<evidence type="ECO:0000313" key="2">
    <source>
        <dbReference type="EMBL" id="ELU06891.1"/>
    </source>
</evidence>
<reference evidence="3" key="3">
    <citation type="submission" date="2015-06" db="UniProtKB">
        <authorList>
            <consortium name="EnsemblMetazoa"/>
        </authorList>
    </citation>
    <scope>IDENTIFICATION</scope>
</reference>
<name>R7UU13_CAPTE</name>
<gene>
    <name evidence="2" type="ORF">CAPTEDRAFT_218324</name>
</gene>
<dbReference type="EMBL" id="KB300307">
    <property type="protein sequence ID" value="ELU06891.1"/>
    <property type="molecule type" value="Genomic_DNA"/>
</dbReference>
<reference evidence="2 4" key="2">
    <citation type="journal article" date="2013" name="Nature">
        <title>Insights into bilaterian evolution from three spiralian genomes.</title>
        <authorList>
            <person name="Simakov O."/>
            <person name="Marletaz F."/>
            <person name="Cho S.J."/>
            <person name="Edsinger-Gonzales E."/>
            <person name="Havlak P."/>
            <person name="Hellsten U."/>
            <person name="Kuo D.H."/>
            <person name="Larsson T."/>
            <person name="Lv J."/>
            <person name="Arendt D."/>
            <person name="Savage R."/>
            <person name="Osoegawa K."/>
            <person name="de Jong P."/>
            <person name="Grimwood J."/>
            <person name="Chapman J.A."/>
            <person name="Shapiro H."/>
            <person name="Aerts A."/>
            <person name="Otillar R.P."/>
            <person name="Terry A.Y."/>
            <person name="Boore J.L."/>
            <person name="Grigoriev I.V."/>
            <person name="Lindberg D.R."/>
            <person name="Seaver E.C."/>
            <person name="Weisblat D.A."/>
            <person name="Putnam N.H."/>
            <person name="Rokhsar D.S."/>
        </authorList>
    </citation>
    <scope>NUCLEOTIDE SEQUENCE</scope>
    <source>
        <strain evidence="2 4">I ESC-2004</strain>
    </source>
</reference>
<dbReference type="AlphaFoldDB" id="R7UU13"/>
<reference evidence="4" key="1">
    <citation type="submission" date="2012-12" db="EMBL/GenBank/DDBJ databases">
        <authorList>
            <person name="Hellsten U."/>
            <person name="Grimwood J."/>
            <person name="Chapman J.A."/>
            <person name="Shapiro H."/>
            <person name="Aerts A."/>
            <person name="Otillar R.P."/>
            <person name="Terry A.Y."/>
            <person name="Boore J.L."/>
            <person name="Simakov O."/>
            <person name="Marletaz F."/>
            <person name="Cho S.-J."/>
            <person name="Edsinger-Gonzales E."/>
            <person name="Havlak P."/>
            <person name="Kuo D.-H."/>
            <person name="Larsson T."/>
            <person name="Lv J."/>
            <person name="Arendt D."/>
            <person name="Savage R."/>
            <person name="Osoegawa K."/>
            <person name="de Jong P."/>
            <person name="Lindberg D.R."/>
            <person name="Seaver E.C."/>
            <person name="Weisblat D.A."/>
            <person name="Putnam N.H."/>
            <person name="Grigoriev I.V."/>
            <person name="Rokhsar D.S."/>
        </authorList>
    </citation>
    <scope>NUCLEOTIDE SEQUENCE</scope>
    <source>
        <strain evidence="4">I ESC-2004</strain>
    </source>
</reference>
<evidence type="ECO:0000313" key="4">
    <source>
        <dbReference type="Proteomes" id="UP000014760"/>
    </source>
</evidence>
<proteinExistence type="predicted"/>
<feature type="region of interest" description="Disordered" evidence="1">
    <location>
        <begin position="73"/>
        <end position="115"/>
    </location>
</feature>
<accession>R7UU13</accession>
<feature type="region of interest" description="Disordered" evidence="1">
    <location>
        <begin position="150"/>
        <end position="208"/>
    </location>
</feature>
<feature type="compositionally biased region" description="Basic and acidic residues" evidence="1">
    <location>
        <begin position="84"/>
        <end position="99"/>
    </location>
</feature>
<feature type="compositionally biased region" description="Polar residues" evidence="1">
    <location>
        <begin position="170"/>
        <end position="180"/>
    </location>
</feature>
<evidence type="ECO:0000313" key="3">
    <source>
        <dbReference type="EnsemblMetazoa" id="CapteP218324"/>
    </source>
</evidence>
<dbReference type="EMBL" id="AMQN01007257">
    <property type="status" value="NOT_ANNOTATED_CDS"/>
    <property type="molecule type" value="Genomic_DNA"/>
</dbReference>
<dbReference type="Proteomes" id="UP000014760">
    <property type="component" value="Unassembled WGS sequence"/>
</dbReference>
<protein>
    <submittedName>
        <fullName evidence="2 3">Uncharacterized protein</fullName>
    </submittedName>
</protein>
<sequence length="208" mass="22270">MPGRVCSSALIKQVELESWLFDLAAYMGALITGKLRVLPSKVAQFGCLRGSLMICTLMHCSACKVKTYLCTSSGGGSGASTFRGRKDDKNLETLRRESISRVNAKRPSLRRTPTVDNSDLFSLEQFSPAAMSIRSTLENPNAEKPELVKATSAPVDPGPPDDWSKPVSLPPNNVTSTSTPLLGVSAKPLAVNRSSSVDDSTAQSTTEH</sequence>
<feature type="non-terminal residue" evidence="2">
    <location>
        <position position="208"/>
    </location>
</feature>
<evidence type="ECO:0000256" key="1">
    <source>
        <dbReference type="SAM" id="MobiDB-lite"/>
    </source>
</evidence>
<organism evidence="2">
    <name type="scientific">Capitella teleta</name>
    <name type="common">Polychaete worm</name>
    <dbReference type="NCBI Taxonomy" id="283909"/>
    <lineage>
        <taxon>Eukaryota</taxon>
        <taxon>Metazoa</taxon>
        <taxon>Spiralia</taxon>
        <taxon>Lophotrochozoa</taxon>
        <taxon>Annelida</taxon>
        <taxon>Polychaeta</taxon>
        <taxon>Sedentaria</taxon>
        <taxon>Scolecida</taxon>
        <taxon>Capitellidae</taxon>
        <taxon>Capitella</taxon>
    </lineage>
</organism>
<dbReference type="EnsemblMetazoa" id="CapteT218324">
    <property type="protein sequence ID" value="CapteP218324"/>
    <property type="gene ID" value="CapteG218324"/>
</dbReference>
<feature type="compositionally biased region" description="Polar residues" evidence="1">
    <location>
        <begin position="192"/>
        <end position="208"/>
    </location>
</feature>